<feature type="transmembrane region" description="Helical" evidence="1">
    <location>
        <begin position="29"/>
        <end position="47"/>
    </location>
</feature>
<name>A0A2T0ZZR6_9ACTN</name>
<dbReference type="EMBL" id="PVUE01000009">
    <property type="protein sequence ID" value="PRZ41588.1"/>
    <property type="molecule type" value="Genomic_DNA"/>
</dbReference>
<comment type="caution">
    <text evidence="2">The sequence shown here is derived from an EMBL/GenBank/DDBJ whole genome shotgun (WGS) entry which is preliminary data.</text>
</comment>
<accession>A0A2T0ZZR6</accession>
<keyword evidence="1" id="KW-1133">Transmembrane helix</keyword>
<gene>
    <name evidence="2" type="ORF">CLV47_109135</name>
</gene>
<keyword evidence="1" id="KW-0472">Membrane</keyword>
<dbReference type="Proteomes" id="UP000237752">
    <property type="component" value="Unassembled WGS sequence"/>
</dbReference>
<sequence length="50" mass="5845">MGIIYVVVMVAVIVGVDVLFFRHQFWPRLMVNIGIVLVFVAFYLRFVKQT</sequence>
<evidence type="ECO:0000313" key="2">
    <source>
        <dbReference type="EMBL" id="PRZ41588.1"/>
    </source>
</evidence>
<proteinExistence type="predicted"/>
<feature type="transmembrane region" description="Helical" evidence="1">
    <location>
        <begin position="5"/>
        <end position="23"/>
    </location>
</feature>
<protein>
    <submittedName>
        <fullName evidence="2">Uncharacterized protein</fullName>
    </submittedName>
</protein>
<reference evidence="2 3" key="1">
    <citation type="submission" date="2018-03" db="EMBL/GenBank/DDBJ databases">
        <title>Genomic Encyclopedia of Archaeal and Bacterial Type Strains, Phase II (KMG-II): from individual species to whole genera.</title>
        <authorList>
            <person name="Goeker M."/>
        </authorList>
    </citation>
    <scope>NUCLEOTIDE SEQUENCE [LARGE SCALE GENOMIC DNA]</scope>
    <source>
        <strain evidence="2 3">DSM 100065</strain>
    </source>
</reference>
<keyword evidence="1" id="KW-0812">Transmembrane</keyword>
<keyword evidence="3" id="KW-1185">Reference proteome</keyword>
<dbReference type="AlphaFoldDB" id="A0A2T0ZZR6"/>
<evidence type="ECO:0000256" key="1">
    <source>
        <dbReference type="SAM" id="Phobius"/>
    </source>
</evidence>
<evidence type="ECO:0000313" key="3">
    <source>
        <dbReference type="Proteomes" id="UP000237752"/>
    </source>
</evidence>
<organism evidence="2 3">
    <name type="scientific">Antricoccus suffuscus</name>
    <dbReference type="NCBI Taxonomy" id="1629062"/>
    <lineage>
        <taxon>Bacteria</taxon>
        <taxon>Bacillati</taxon>
        <taxon>Actinomycetota</taxon>
        <taxon>Actinomycetes</taxon>
        <taxon>Geodermatophilales</taxon>
        <taxon>Antricoccaceae</taxon>
        <taxon>Antricoccus</taxon>
    </lineage>
</organism>